<evidence type="ECO:0000259" key="2">
    <source>
        <dbReference type="Pfam" id="PF09992"/>
    </source>
</evidence>
<name>A0AAJ1DDX6_PROMI</name>
<protein>
    <submittedName>
        <fullName evidence="3">LprO protein</fullName>
    </submittedName>
    <submittedName>
        <fullName evidence="4">Phosphodiester glycosidase family protein</fullName>
    </submittedName>
</protein>
<dbReference type="GO" id="GO:0016798">
    <property type="term" value="F:hydrolase activity, acting on glycosyl bonds"/>
    <property type="evidence" value="ECO:0007669"/>
    <property type="project" value="UniProtKB-KW"/>
</dbReference>
<accession>A0AAJ1DDX6</accession>
<reference evidence="4" key="2">
    <citation type="submission" date="2023-06" db="EMBL/GenBank/DDBJ databases">
        <authorList>
            <consortium name="Clinical and Environmental Microbiology Branch: Whole genome sequencing antimicrobial resistance pathogens in the healthcare setting"/>
        </authorList>
    </citation>
    <scope>NUCLEOTIDE SEQUENCE</scope>
    <source>
        <strain evidence="4">Microbial</strain>
    </source>
</reference>
<dbReference type="EMBL" id="ABKSPD020000004">
    <property type="protein sequence ID" value="EKW9775667.1"/>
    <property type="molecule type" value="Genomic_DNA"/>
</dbReference>
<evidence type="ECO:0000313" key="5">
    <source>
        <dbReference type="Proteomes" id="UP000195540"/>
    </source>
</evidence>
<dbReference type="InterPro" id="IPR018711">
    <property type="entry name" value="NAGPA"/>
</dbReference>
<feature type="signal peptide" evidence="1">
    <location>
        <begin position="1"/>
        <end position="20"/>
    </location>
</feature>
<dbReference type="Proteomes" id="UP001171165">
    <property type="component" value="Unassembled WGS sequence"/>
</dbReference>
<evidence type="ECO:0000256" key="1">
    <source>
        <dbReference type="SAM" id="SignalP"/>
    </source>
</evidence>
<evidence type="ECO:0000313" key="3">
    <source>
        <dbReference type="EMBL" id="ARX35040.1"/>
    </source>
</evidence>
<dbReference type="Proteomes" id="UP000195540">
    <property type="component" value="Chromosome"/>
</dbReference>
<sequence length="529" mass="58437">MLKHYLLAIIIGCSIFPAFSATVPSKQDNSPAPAAKWNCWGRKEVNMSNRNINNKSVSLKLSTDICDRKDLRPLFIDVYLHKISFKGAKYDGITIDIIANATHKLTGKTQEIRSTENINNIDEHVQRLQFSAVRSGDYNVDIKQIWLIFREHGKAVGSFQITGDNARNGEAYIESHITYNAMLSLIENAKSETLTTGKPSHIVFGGHYEIPMNAGSGTYTLANNGNLLIIPRIHEKEKYLIPHLLGDTHQGEAARCEGNTNAKTQDGTSQTAELYTPEQAWNKLDKPLVALNANYFDVRPQLNNTTWQSNLCSVPLGIYYDNIAQGPTHGTHNEPNQFFAGPNYFINNNNEQIALDALFWVLDQTSRIDIYYSKKVSDPAIELYANELSLSGYHFIAISGSGLPVRGLTPLPTPDSGDSETTRLAMGADDNNSLIYIFQGGSYREGISRNDLHHLYYGLSIAQSMELDGGGSAALALKADEFTVRGDTRPDSSCNEAGLWCSLITQPDGKHRPVPSWIGLAINNLAIGQ</sequence>
<gene>
    <name evidence="3" type="ORF">AM402_13070</name>
    <name evidence="4" type="ORF">PW210_001473</name>
</gene>
<dbReference type="Pfam" id="PF09992">
    <property type="entry name" value="NAGPA"/>
    <property type="match status" value="1"/>
</dbReference>
<feature type="domain" description="Phosphodiester glycosidase" evidence="2">
    <location>
        <begin position="391"/>
        <end position="520"/>
    </location>
</feature>
<keyword evidence="1" id="KW-0732">Signal</keyword>
<feature type="chain" id="PRO_5044168348" evidence="1">
    <location>
        <begin position="21"/>
        <end position="529"/>
    </location>
</feature>
<evidence type="ECO:0000313" key="4">
    <source>
        <dbReference type="EMBL" id="EKW9775667.1"/>
    </source>
</evidence>
<dbReference type="RefSeq" id="WP_004242712.1">
    <property type="nucleotide sequence ID" value="NZ_ABFCQN020000086.1"/>
</dbReference>
<organism evidence="4 6">
    <name type="scientific">Proteus mirabilis</name>
    <dbReference type="NCBI Taxonomy" id="584"/>
    <lineage>
        <taxon>Bacteria</taxon>
        <taxon>Pseudomonadati</taxon>
        <taxon>Pseudomonadota</taxon>
        <taxon>Gammaproteobacteria</taxon>
        <taxon>Enterobacterales</taxon>
        <taxon>Morganellaceae</taxon>
        <taxon>Proteus</taxon>
    </lineage>
</organism>
<evidence type="ECO:0000313" key="6">
    <source>
        <dbReference type="Proteomes" id="UP001171165"/>
    </source>
</evidence>
<dbReference type="AlphaFoldDB" id="A0AAJ1DDX6"/>
<proteinExistence type="predicted"/>
<reference evidence="3 5" key="1">
    <citation type="submission" date="2017-05" db="EMBL/GenBank/DDBJ databases">
        <title>Whole genome sequencing of Proteus mirabilis AR_0155.</title>
        <authorList>
            <person name="Conlan S."/>
            <person name="Thomas P.J."/>
            <person name="Mullikin J."/>
            <person name="Frank K.M."/>
            <person name="Segre J.A."/>
        </authorList>
    </citation>
    <scope>NUCLEOTIDE SEQUENCE [LARGE SCALE GENOMIC DNA]</scope>
    <source>
        <strain evidence="3 5">AR_0155</strain>
    </source>
</reference>
<keyword evidence="4" id="KW-0378">Hydrolase</keyword>
<keyword evidence="4" id="KW-0326">Glycosidase</keyword>
<dbReference type="EMBL" id="CP021694">
    <property type="protein sequence ID" value="ARX35040.1"/>
    <property type="molecule type" value="Genomic_DNA"/>
</dbReference>